<dbReference type="Pfam" id="PF09994">
    <property type="entry name" value="T6SS_Tle1-like_cat"/>
    <property type="match status" value="1"/>
</dbReference>
<proteinExistence type="predicted"/>
<reference evidence="3" key="1">
    <citation type="journal article" date="2014" name="Proc. Natl. Acad. Sci. U.S.A.">
        <title>Extensive sampling of basidiomycete genomes demonstrates inadequacy of the white-rot/brown-rot paradigm for wood decay fungi.</title>
        <authorList>
            <person name="Riley R."/>
            <person name="Salamov A.A."/>
            <person name="Brown D.W."/>
            <person name="Nagy L.G."/>
            <person name="Floudas D."/>
            <person name="Held B.W."/>
            <person name="Levasseur A."/>
            <person name="Lombard V."/>
            <person name="Morin E."/>
            <person name="Otillar R."/>
            <person name="Lindquist E.A."/>
            <person name="Sun H."/>
            <person name="LaButti K.M."/>
            <person name="Schmutz J."/>
            <person name="Jabbour D."/>
            <person name="Luo H."/>
            <person name="Baker S.E."/>
            <person name="Pisabarro A.G."/>
            <person name="Walton J.D."/>
            <person name="Blanchette R.A."/>
            <person name="Henrissat B."/>
            <person name="Martin F."/>
            <person name="Cullen D."/>
            <person name="Hibbett D.S."/>
            <person name="Grigoriev I.V."/>
        </authorList>
    </citation>
    <scope>NUCLEOTIDE SEQUENCE [LARGE SCALE GENOMIC DNA]</scope>
    <source>
        <strain evidence="3">PC15</strain>
    </source>
</reference>
<dbReference type="PANTHER" id="PTHR33840">
    <property type="match status" value="1"/>
</dbReference>
<evidence type="ECO:0000313" key="2">
    <source>
        <dbReference type="EMBL" id="KDQ22563.1"/>
    </source>
</evidence>
<organism evidence="2 3">
    <name type="scientific">Pleurotus ostreatus (strain PC15)</name>
    <name type="common">Oyster mushroom</name>
    <dbReference type="NCBI Taxonomy" id="1137138"/>
    <lineage>
        <taxon>Eukaryota</taxon>
        <taxon>Fungi</taxon>
        <taxon>Dikarya</taxon>
        <taxon>Basidiomycota</taxon>
        <taxon>Agaricomycotina</taxon>
        <taxon>Agaricomycetes</taxon>
        <taxon>Agaricomycetidae</taxon>
        <taxon>Agaricales</taxon>
        <taxon>Pleurotineae</taxon>
        <taxon>Pleurotaceae</taxon>
        <taxon>Pleurotus</taxon>
    </lineage>
</organism>
<dbReference type="Proteomes" id="UP000027073">
    <property type="component" value="Unassembled WGS sequence"/>
</dbReference>
<sequence length="220" mass="25036">AKSGRNVAVFIDGRSKQFSAKNTNIVELYSMVLRDIAFQATYYNSGIGTFARPSWRSPKYLKQRLYHLIDTAIAWNFERIVLSAYHWLVENYQPGDCIYLFGFSRGAYQVRVIAGMIEKVGGLLHKGNNDQIPFAFELYSATMGKSSRSTFKDAEELCQRFKNTLSQQSVKVHFVGVWDTVSSIGVTRSPSFPETVNGMKHVCVFRHALALDERRVKFLP</sequence>
<dbReference type="PANTHER" id="PTHR33840:SF2">
    <property type="entry name" value="TLE1 PHOSPHOLIPASE DOMAIN-CONTAINING PROTEIN"/>
    <property type="match status" value="1"/>
</dbReference>
<feature type="domain" description="T6SS Phospholipase effector Tle1-like catalytic" evidence="1">
    <location>
        <begin position="5"/>
        <end position="220"/>
    </location>
</feature>
<name>A0A067N3G5_PLEO1</name>
<dbReference type="InterPro" id="IPR029058">
    <property type="entry name" value="AB_hydrolase_fold"/>
</dbReference>
<dbReference type="InterPro" id="IPR018712">
    <property type="entry name" value="Tle1-like_cat"/>
</dbReference>
<gene>
    <name evidence="2" type="ORF">PLEOSDRAFT_1050242</name>
</gene>
<dbReference type="EMBL" id="KL198014">
    <property type="protein sequence ID" value="KDQ22563.1"/>
    <property type="molecule type" value="Genomic_DNA"/>
</dbReference>
<protein>
    <recommendedName>
        <fullName evidence="1">T6SS Phospholipase effector Tle1-like catalytic domain-containing protein</fullName>
    </recommendedName>
</protein>
<dbReference type="InParanoid" id="A0A067N3G5"/>
<evidence type="ECO:0000313" key="3">
    <source>
        <dbReference type="Proteomes" id="UP000027073"/>
    </source>
</evidence>
<dbReference type="HOGENOM" id="CLU_005049_2_0_1"/>
<dbReference type="OrthoDB" id="538223at2759"/>
<dbReference type="SUPFAM" id="SSF53474">
    <property type="entry name" value="alpha/beta-Hydrolases"/>
    <property type="match status" value="1"/>
</dbReference>
<dbReference type="AlphaFoldDB" id="A0A067N3G5"/>
<evidence type="ECO:0000259" key="1">
    <source>
        <dbReference type="Pfam" id="PF09994"/>
    </source>
</evidence>
<dbReference type="STRING" id="1137138.A0A067N3G5"/>
<feature type="non-terminal residue" evidence="2">
    <location>
        <position position="1"/>
    </location>
</feature>
<accession>A0A067N3G5</accession>